<dbReference type="EMBL" id="CP029693">
    <property type="protein sequence ID" value="AWY39017.1"/>
    <property type="molecule type" value="Genomic_DNA"/>
</dbReference>
<evidence type="ECO:0000256" key="6">
    <source>
        <dbReference type="ARBA" id="ARBA00023014"/>
    </source>
</evidence>
<evidence type="ECO:0000256" key="5">
    <source>
        <dbReference type="ARBA" id="ARBA00023004"/>
    </source>
</evidence>
<dbReference type="PROSITE" id="PS51296">
    <property type="entry name" value="RIESKE"/>
    <property type="match status" value="1"/>
</dbReference>
<dbReference type="SUPFAM" id="SSF55961">
    <property type="entry name" value="Bet v1-like"/>
    <property type="match status" value="1"/>
</dbReference>
<evidence type="ECO:0000256" key="4">
    <source>
        <dbReference type="ARBA" id="ARBA00023002"/>
    </source>
</evidence>
<dbReference type="InterPro" id="IPR036922">
    <property type="entry name" value="Rieske_2Fe-2S_sf"/>
</dbReference>
<keyword evidence="5" id="KW-0408">Iron</keyword>
<keyword evidence="2" id="KW-0479">Metal-binding</keyword>
<dbReference type="Proteomes" id="UP000250299">
    <property type="component" value="Chromosome"/>
</dbReference>
<evidence type="ECO:0000313" key="9">
    <source>
        <dbReference type="Proteomes" id="UP000250299"/>
    </source>
</evidence>
<dbReference type="InterPro" id="IPR017941">
    <property type="entry name" value="Rieske_2Fe-2S"/>
</dbReference>
<dbReference type="InterPro" id="IPR044043">
    <property type="entry name" value="VanA_C_cat"/>
</dbReference>
<dbReference type="GO" id="GO:0005506">
    <property type="term" value="F:iron ion binding"/>
    <property type="evidence" value="ECO:0007669"/>
    <property type="project" value="InterPro"/>
</dbReference>
<proteinExistence type="predicted"/>
<keyword evidence="3" id="KW-0058">Aromatic hydrocarbons catabolism</keyword>
<dbReference type="InterPro" id="IPR015881">
    <property type="entry name" value="ARHD_Rieske_2Fe_2S"/>
</dbReference>
<keyword evidence="8" id="KW-0223">Dioxygenase</keyword>
<evidence type="ECO:0000256" key="3">
    <source>
        <dbReference type="ARBA" id="ARBA00022797"/>
    </source>
</evidence>
<evidence type="ECO:0000256" key="1">
    <source>
        <dbReference type="ARBA" id="ARBA00022714"/>
    </source>
</evidence>
<organism evidence="8 9">
    <name type="scientific">Pseudomonas putida</name>
    <name type="common">Arthrobacter siderocapsulatus</name>
    <dbReference type="NCBI Taxonomy" id="303"/>
    <lineage>
        <taxon>Bacteria</taxon>
        <taxon>Pseudomonadati</taxon>
        <taxon>Pseudomonadota</taxon>
        <taxon>Gammaproteobacteria</taxon>
        <taxon>Pseudomonadales</taxon>
        <taxon>Pseudomonadaceae</taxon>
        <taxon>Pseudomonas</taxon>
    </lineage>
</organism>
<dbReference type="GO" id="GO:0051213">
    <property type="term" value="F:dioxygenase activity"/>
    <property type="evidence" value="ECO:0007669"/>
    <property type="project" value="UniProtKB-KW"/>
</dbReference>
<keyword evidence="6" id="KW-0411">Iron-sulfur</keyword>
<dbReference type="InterPro" id="IPR050584">
    <property type="entry name" value="Cholesterol_7-desaturase"/>
</dbReference>
<dbReference type="PROSITE" id="PS00570">
    <property type="entry name" value="RING_HYDROXYL_ALPHA"/>
    <property type="match status" value="1"/>
</dbReference>
<keyword evidence="1" id="KW-0001">2Fe-2S</keyword>
<dbReference type="SUPFAM" id="SSF50022">
    <property type="entry name" value="ISP domain"/>
    <property type="match status" value="1"/>
</dbReference>
<evidence type="ECO:0000313" key="8">
    <source>
        <dbReference type="EMBL" id="AWY39017.1"/>
    </source>
</evidence>
<accession>A0A2Z4RDK9</accession>
<dbReference type="PANTHER" id="PTHR21266:SF60">
    <property type="entry name" value="3-KETOSTEROID-9-ALPHA-MONOOXYGENASE, OXYGENASE COMPONENT"/>
    <property type="match status" value="1"/>
</dbReference>
<keyword evidence="4" id="KW-0560">Oxidoreductase</keyword>
<dbReference type="RefSeq" id="WP_110962834.1">
    <property type="nucleotide sequence ID" value="NZ_CP029693.1"/>
</dbReference>
<sequence>MSTSQAQSLAYEVGAPSELPKFPLNQWYVSGFAWELKDKPVGRTLLGKPIVLFRTADGKPAALEDRCCHRALPLSHGTLEEQGVRCGYHGLLFNGEGQCLEVPGQTKIPSKAKVPAYHVRERDQIIWIWFGNADNKEPTCEPPAYDIHTNGEYLFEGDVYHYDAPYQLIHDNLLDLSHLGYVHLRTIGGNAKIHMNAQMRVDSDETTVKVTRHMPDSVPPPTYTAAYPFQGKVDRWQEIEFHVTHLRIWTGAADANTVSLDDPQRGGFHMRGFHGVTPETETSSHYFWTIASNPKSNPEEVMTKVVEQTAMTFDEDKVVIEAQYKNMLEFGPKPMVDIHVDVGANRARKIIEQLRQES</sequence>
<dbReference type="CDD" id="cd08878">
    <property type="entry name" value="RHO_alpha_C_DMO-like"/>
    <property type="match status" value="1"/>
</dbReference>
<name>A0A2Z4RDK9_PSEPU</name>
<feature type="domain" description="Rieske" evidence="7">
    <location>
        <begin position="27"/>
        <end position="128"/>
    </location>
</feature>
<dbReference type="Pfam" id="PF19112">
    <property type="entry name" value="VanA_C"/>
    <property type="match status" value="1"/>
</dbReference>
<protein>
    <submittedName>
        <fullName evidence="8">Aromatic ring-hydroxylating dioxygenase subunit alpha</fullName>
    </submittedName>
</protein>
<dbReference type="GO" id="GO:0051537">
    <property type="term" value="F:2 iron, 2 sulfur cluster binding"/>
    <property type="evidence" value="ECO:0007669"/>
    <property type="project" value="UniProtKB-KW"/>
</dbReference>
<evidence type="ECO:0000256" key="2">
    <source>
        <dbReference type="ARBA" id="ARBA00022723"/>
    </source>
</evidence>
<dbReference type="Gene3D" id="2.102.10.10">
    <property type="entry name" value="Rieske [2Fe-2S] iron-sulphur domain"/>
    <property type="match status" value="1"/>
</dbReference>
<gene>
    <name evidence="8" type="ORF">DKY63_03435</name>
</gene>
<dbReference type="Gene3D" id="3.90.380.10">
    <property type="entry name" value="Naphthalene 1,2-dioxygenase Alpha Subunit, Chain A, domain 1"/>
    <property type="match status" value="1"/>
</dbReference>
<dbReference type="PANTHER" id="PTHR21266">
    <property type="entry name" value="IRON-SULFUR DOMAIN CONTAINING PROTEIN"/>
    <property type="match status" value="1"/>
</dbReference>
<dbReference type="Pfam" id="PF00355">
    <property type="entry name" value="Rieske"/>
    <property type="match status" value="1"/>
</dbReference>
<dbReference type="OrthoDB" id="9769355at2"/>
<dbReference type="AlphaFoldDB" id="A0A2Z4RDK9"/>
<reference evidence="8 9" key="1">
    <citation type="submission" date="2018-05" db="EMBL/GenBank/DDBJ databases">
        <title>Whole genome sequence of Pseudomonas putida JBC17.</title>
        <authorList>
            <person name="Lee Y.H."/>
            <person name="David K."/>
        </authorList>
    </citation>
    <scope>NUCLEOTIDE SEQUENCE [LARGE SCALE GENOMIC DNA]</scope>
    <source>
        <strain evidence="8 9">JBC17</strain>
    </source>
</reference>
<evidence type="ECO:0000259" key="7">
    <source>
        <dbReference type="PROSITE" id="PS51296"/>
    </source>
</evidence>